<protein>
    <submittedName>
        <fullName evidence="1">28276_t:CDS:1</fullName>
    </submittedName>
</protein>
<gene>
    <name evidence="1" type="ORF">GMARGA_LOCUS19499</name>
</gene>
<dbReference type="EMBL" id="CAJVQB010016308">
    <property type="protein sequence ID" value="CAG8779299.1"/>
    <property type="molecule type" value="Genomic_DNA"/>
</dbReference>
<dbReference type="Proteomes" id="UP000789901">
    <property type="component" value="Unassembled WGS sequence"/>
</dbReference>
<name>A0ABN7VJG1_GIGMA</name>
<accession>A0ABN7VJG1</accession>
<keyword evidence="2" id="KW-1185">Reference proteome</keyword>
<sequence length="142" mass="16037">MYIKETYGCHPAGYGCEDRSNYKCGAKVTYANLQPNSILNLTVQSPDYRNRRGTVAIGHFSMQVDNEGGHYFFKKPILVNGCNCDSCDNIPLSYNSQWPFDLPTPQKGTGFDIWISIYWNCLVGEISVPCNSEDVHYRGYVS</sequence>
<evidence type="ECO:0000313" key="1">
    <source>
        <dbReference type="EMBL" id="CAG8779299.1"/>
    </source>
</evidence>
<comment type="caution">
    <text evidence="1">The sequence shown here is derived from an EMBL/GenBank/DDBJ whole genome shotgun (WGS) entry which is preliminary data.</text>
</comment>
<evidence type="ECO:0000313" key="2">
    <source>
        <dbReference type="Proteomes" id="UP000789901"/>
    </source>
</evidence>
<organism evidence="1 2">
    <name type="scientific">Gigaspora margarita</name>
    <dbReference type="NCBI Taxonomy" id="4874"/>
    <lineage>
        <taxon>Eukaryota</taxon>
        <taxon>Fungi</taxon>
        <taxon>Fungi incertae sedis</taxon>
        <taxon>Mucoromycota</taxon>
        <taxon>Glomeromycotina</taxon>
        <taxon>Glomeromycetes</taxon>
        <taxon>Diversisporales</taxon>
        <taxon>Gigasporaceae</taxon>
        <taxon>Gigaspora</taxon>
    </lineage>
</organism>
<reference evidence="1 2" key="1">
    <citation type="submission" date="2021-06" db="EMBL/GenBank/DDBJ databases">
        <authorList>
            <person name="Kallberg Y."/>
            <person name="Tangrot J."/>
            <person name="Rosling A."/>
        </authorList>
    </citation>
    <scope>NUCLEOTIDE SEQUENCE [LARGE SCALE GENOMIC DNA]</scope>
    <source>
        <strain evidence="1 2">120-4 pot B 10/14</strain>
    </source>
</reference>
<proteinExistence type="predicted"/>
<dbReference type="PROSITE" id="PS51257">
    <property type="entry name" value="PROKAR_LIPOPROTEIN"/>
    <property type="match status" value="1"/>
</dbReference>